<dbReference type="InterPro" id="IPR029044">
    <property type="entry name" value="Nucleotide-diphossugar_trans"/>
</dbReference>
<dbReference type="InterPro" id="IPR020617">
    <property type="entry name" value="Thiolase_C"/>
</dbReference>
<evidence type="ECO:0000259" key="19">
    <source>
        <dbReference type="Pfam" id="PF02803"/>
    </source>
</evidence>
<dbReference type="Gene3D" id="3.40.47.10">
    <property type="match status" value="2"/>
</dbReference>
<evidence type="ECO:0000256" key="13">
    <source>
        <dbReference type="ARBA" id="ARBA00023315"/>
    </source>
</evidence>
<evidence type="ECO:0000256" key="10">
    <source>
        <dbReference type="ARBA" id="ARBA00022692"/>
    </source>
</evidence>
<dbReference type="InterPro" id="IPR025993">
    <property type="entry name" value="Ceramide_glucosylTrfase"/>
</dbReference>
<dbReference type="OrthoDB" id="1483400at2759"/>
<keyword evidence="8" id="KW-0328">Glycosyltransferase</keyword>
<dbReference type="SUPFAM" id="SSF53448">
    <property type="entry name" value="Nucleotide-diphospho-sugar transferases"/>
    <property type="match status" value="1"/>
</dbReference>
<comment type="similarity">
    <text evidence="4">Belongs to the glycosyltransferase 2 family.</text>
</comment>
<evidence type="ECO:0000256" key="3">
    <source>
        <dbReference type="ARBA" id="ARBA00004991"/>
    </source>
</evidence>
<evidence type="ECO:0000256" key="11">
    <source>
        <dbReference type="ARBA" id="ARBA00022989"/>
    </source>
</evidence>
<dbReference type="PANTHER" id="PTHR12726:SF0">
    <property type="entry name" value="CERAMIDE GLUCOSYLTRANSFERASE"/>
    <property type="match status" value="1"/>
</dbReference>
<dbReference type="GO" id="GO:0008120">
    <property type="term" value="F:ceramide glucosyltransferase activity"/>
    <property type="evidence" value="ECO:0007669"/>
    <property type="project" value="UniProtKB-EC"/>
</dbReference>
<dbReference type="InterPro" id="IPR002155">
    <property type="entry name" value="Thiolase"/>
</dbReference>
<dbReference type="GO" id="GO:0016020">
    <property type="term" value="C:membrane"/>
    <property type="evidence" value="ECO:0007669"/>
    <property type="project" value="UniProtKB-SubCell"/>
</dbReference>
<dbReference type="InterPro" id="IPR016039">
    <property type="entry name" value="Thiolase-like"/>
</dbReference>
<evidence type="ECO:0000256" key="1">
    <source>
        <dbReference type="ARBA" id="ARBA00004141"/>
    </source>
</evidence>
<dbReference type="SUPFAM" id="SSF53901">
    <property type="entry name" value="Thiolase-like"/>
    <property type="match status" value="2"/>
</dbReference>
<dbReference type="Pfam" id="PF02803">
    <property type="entry name" value="Thiolase_C"/>
    <property type="match status" value="1"/>
</dbReference>
<evidence type="ECO:0000259" key="18">
    <source>
        <dbReference type="Pfam" id="PF00108"/>
    </source>
</evidence>
<feature type="transmembrane region" description="Helical" evidence="17">
    <location>
        <begin position="453"/>
        <end position="475"/>
    </location>
</feature>
<comment type="pathway">
    <text evidence="2">Lipid metabolism; sphingolipid metabolism.</text>
</comment>
<evidence type="ECO:0000313" key="20">
    <source>
        <dbReference type="EMBL" id="THH10155.1"/>
    </source>
</evidence>
<dbReference type="AlphaFoldDB" id="A0A4S4LEQ7"/>
<feature type="domain" description="Thiolase N-terminal" evidence="18">
    <location>
        <begin position="51"/>
        <end position="305"/>
    </location>
</feature>
<feature type="transmembrane region" description="Helical" evidence="17">
    <location>
        <begin position="762"/>
        <end position="786"/>
    </location>
</feature>
<evidence type="ECO:0000256" key="2">
    <source>
        <dbReference type="ARBA" id="ARBA00004760"/>
    </source>
</evidence>
<evidence type="ECO:0000256" key="9">
    <source>
        <dbReference type="ARBA" id="ARBA00022679"/>
    </source>
</evidence>
<feature type="transmembrane region" description="Helical" evidence="17">
    <location>
        <begin position="827"/>
        <end position="849"/>
    </location>
</feature>
<evidence type="ECO:0000256" key="15">
    <source>
        <dbReference type="ARBA" id="ARBA00031543"/>
    </source>
</evidence>
<keyword evidence="13" id="KW-0012">Acyltransferase</keyword>
<evidence type="ECO:0000313" key="21">
    <source>
        <dbReference type="Proteomes" id="UP000308199"/>
    </source>
</evidence>
<evidence type="ECO:0000256" key="6">
    <source>
        <dbReference type="ARBA" id="ARBA00012699"/>
    </source>
</evidence>
<evidence type="ECO:0000256" key="16">
    <source>
        <dbReference type="ARBA" id="ARBA00032575"/>
    </source>
</evidence>
<reference evidence="20 21" key="1">
    <citation type="submission" date="2019-02" db="EMBL/GenBank/DDBJ databases">
        <title>Genome sequencing of the rare red list fungi Phellinidium pouzarii.</title>
        <authorList>
            <person name="Buettner E."/>
            <person name="Kellner H."/>
        </authorList>
    </citation>
    <scope>NUCLEOTIDE SEQUENCE [LARGE SCALE GENOMIC DNA]</scope>
    <source>
        <strain evidence="20 21">DSM 108285</strain>
    </source>
</reference>
<name>A0A4S4LEQ7_9AGAM</name>
<dbReference type="UniPathway" id="UPA00222"/>
<dbReference type="EMBL" id="SGPK01000043">
    <property type="protein sequence ID" value="THH10155.1"/>
    <property type="molecule type" value="Genomic_DNA"/>
</dbReference>
<dbReference type="InterPro" id="IPR020616">
    <property type="entry name" value="Thiolase_N"/>
</dbReference>
<sequence>MDDPAETGSRITHIVTTRCDHIPMDAARSLDSKLIPRSGLAPLQNPSLDDVVITLAVRSPLCKARKGGFKDTGSDELLAAMFNAVLARSGIDPALIEDICVGNVLTPAPTYEARAAALAAGIPEATPIQVINRFCSSGLMAVTTISNQTRAGQIEIRLAVGSESMSAHLDMGSPPLNEDIMKHDVAKDTIQPMGWTSENVAEDFNISREDMDALAALSFQRAEAAQKSGVFVDEIVPFTVSRRNIETGRKEKVVVDRDDGIRAGTTKEILAKLRGAFPQWGGSKTTGGNASQITDGAAAVLLMTRQKADELGLKILAKHVTTSVAGLSPRVMGIGPTFAIPIALKKAGISIADVDIFEINEAFASMCTPDRDWSKCTCASKWQGTCYVDVYWNCLYIRKLSSRIVYKSFHGLRTDTSHATRAAEHLRVVHNTRSIMDANEGGEHSIRSLPLTILAAIVIFWYCFLWLLSILGCLTGRKNYRLRPRSPLASSSVANAPGVSVLRPLKGLDTNLFENLESTFTQEYPNFEILLSVADADDQSLTVVRSLLEKYPHVEAKVIIGEEEVGVNPKVNNLIRSYRQAKHDILWVIDSNVQVYPGTLARSVDALVTPSKPNKRRIGLVHHVPLAFASEEALGSRIEEAFLNTNHAKMYLAINRVAVDSCVVGKSNMYRRSDLERVTGNLKPLPAVENTGSTSVSASETKGLPAFGRFLAEDNMIGSALWHELGLRHDLGCDVARNSIGNMTLAMYVRRRVRWIRVRKHMTVVATLVEPFTECILLSALAAWAAHHLWDVPRWFLLLLHYPAWVALDLDVYESLTGHYLPVQRRWSFLVAWAARELMALPIWVLGMAGNEVEWRGKRYRILRNGETARAEPRKSWWSLIFDGRKRNYYEQLDQEAVLINEQGPNLASEN</sequence>
<organism evidence="20 21">
    <name type="scientific">Phellinidium pouzarii</name>
    <dbReference type="NCBI Taxonomy" id="167371"/>
    <lineage>
        <taxon>Eukaryota</taxon>
        <taxon>Fungi</taxon>
        <taxon>Dikarya</taxon>
        <taxon>Basidiomycota</taxon>
        <taxon>Agaricomycotina</taxon>
        <taxon>Agaricomycetes</taxon>
        <taxon>Hymenochaetales</taxon>
        <taxon>Hymenochaetaceae</taxon>
        <taxon>Phellinidium</taxon>
    </lineage>
</organism>
<dbReference type="NCBIfam" id="TIGR01930">
    <property type="entry name" value="AcCoA-C-Actrans"/>
    <property type="match status" value="1"/>
</dbReference>
<comment type="pathway">
    <text evidence="3">Sphingolipid metabolism.</text>
</comment>
<dbReference type="Proteomes" id="UP000308199">
    <property type="component" value="Unassembled WGS sequence"/>
</dbReference>
<dbReference type="PANTHER" id="PTHR12726">
    <property type="entry name" value="CERAMIDE GLUCOSYLTRANSFERASE"/>
    <property type="match status" value="1"/>
</dbReference>
<evidence type="ECO:0000256" key="7">
    <source>
        <dbReference type="ARBA" id="ARBA00019988"/>
    </source>
</evidence>
<dbReference type="GO" id="GO:0006679">
    <property type="term" value="P:glucosylceramide biosynthetic process"/>
    <property type="evidence" value="ECO:0007669"/>
    <property type="project" value="TreeGrafter"/>
</dbReference>
<comment type="caution">
    <text evidence="20">The sequence shown here is derived from an EMBL/GenBank/DDBJ whole genome shotgun (WGS) entry which is preliminary data.</text>
</comment>
<dbReference type="CDD" id="cd00751">
    <property type="entry name" value="thiolase"/>
    <property type="match status" value="1"/>
</dbReference>
<dbReference type="Gene3D" id="3.90.550.10">
    <property type="entry name" value="Spore Coat Polysaccharide Biosynthesis Protein SpsA, Chain A"/>
    <property type="match status" value="1"/>
</dbReference>
<dbReference type="Pfam" id="PF00108">
    <property type="entry name" value="Thiolase_N"/>
    <property type="match status" value="1"/>
</dbReference>
<keyword evidence="11 17" id="KW-1133">Transmembrane helix</keyword>
<evidence type="ECO:0000256" key="14">
    <source>
        <dbReference type="ARBA" id="ARBA00031017"/>
    </source>
</evidence>
<dbReference type="EC" id="2.4.1.80" evidence="6"/>
<keyword evidence="9" id="KW-0808">Transferase</keyword>
<gene>
    <name evidence="20" type="ORF">EW145_g1517</name>
</gene>
<accession>A0A4S4LEQ7</accession>
<evidence type="ECO:0000256" key="5">
    <source>
        <dbReference type="ARBA" id="ARBA00010982"/>
    </source>
</evidence>
<evidence type="ECO:0000256" key="4">
    <source>
        <dbReference type="ARBA" id="ARBA00006739"/>
    </source>
</evidence>
<dbReference type="Pfam" id="PF13506">
    <property type="entry name" value="Glyco_transf_21"/>
    <property type="match status" value="1"/>
</dbReference>
<evidence type="ECO:0000256" key="12">
    <source>
        <dbReference type="ARBA" id="ARBA00023136"/>
    </source>
</evidence>
<comment type="similarity">
    <text evidence="5">Belongs to the thiolase-like superfamily. Thiolase family.</text>
</comment>
<keyword evidence="21" id="KW-1185">Reference proteome</keyword>
<comment type="subcellular location">
    <subcellularLocation>
        <location evidence="1">Membrane</location>
        <topology evidence="1">Multi-pass membrane protein</topology>
    </subcellularLocation>
</comment>
<proteinExistence type="inferred from homology"/>
<evidence type="ECO:0000256" key="17">
    <source>
        <dbReference type="SAM" id="Phobius"/>
    </source>
</evidence>
<feature type="domain" description="Thiolase C-terminal" evidence="19">
    <location>
        <begin position="313"/>
        <end position="367"/>
    </location>
</feature>
<dbReference type="GO" id="GO:0016747">
    <property type="term" value="F:acyltransferase activity, transferring groups other than amino-acyl groups"/>
    <property type="evidence" value="ECO:0007669"/>
    <property type="project" value="InterPro"/>
</dbReference>
<protein>
    <recommendedName>
        <fullName evidence="7">Ceramide glucosyltransferase</fullName>
        <ecNumber evidence="6">2.4.1.80</ecNumber>
    </recommendedName>
    <alternativeName>
        <fullName evidence="15">Glucosylceramide synthase</fullName>
    </alternativeName>
    <alternativeName>
        <fullName evidence="16">UDP-glucose ceramide glucosyltransferase</fullName>
    </alternativeName>
    <alternativeName>
        <fullName evidence="14">UDP-glucose:N-acylsphingosine D-glucosyltransferase</fullName>
    </alternativeName>
</protein>
<dbReference type="CDD" id="cd02520">
    <property type="entry name" value="Glucosylceramide_synthase"/>
    <property type="match status" value="1"/>
</dbReference>
<keyword evidence="10 17" id="KW-0812">Transmembrane</keyword>
<keyword evidence="12 17" id="KW-0472">Membrane</keyword>
<evidence type="ECO:0000256" key="8">
    <source>
        <dbReference type="ARBA" id="ARBA00022676"/>
    </source>
</evidence>